<protein>
    <submittedName>
        <fullName evidence="8">O-antigen/teichoic acid export membrane protein</fullName>
    </submittedName>
</protein>
<gene>
    <name evidence="8" type="ORF">DFQ59_101760</name>
</gene>
<feature type="transmembrane region" description="Helical" evidence="7">
    <location>
        <begin position="79"/>
        <end position="102"/>
    </location>
</feature>
<dbReference type="Pfam" id="PF13440">
    <property type="entry name" value="Polysacc_synt_3"/>
    <property type="match status" value="1"/>
</dbReference>
<evidence type="ECO:0000313" key="9">
    <source>
        <dbReference type="Proteomes" id="UP000252707"/>
    </source>
</evidence>
<evidence type="ECO:0000256" key="5">
    <source>
        <dbReference type="ARBA" id="ARBA00022989"/>
    </source>
</evidence>
<organism evidence="8 9">
    <name type="scientific">Thioalbus denitrificans</name>
    <dbReference type="NCBI Taxonomy" id="547122"/>
    <lineage>
        <taxon>Bacteria</taxon>
        <taxon>Pseudomonadati</taxon>
        <taxon>Pseudomonadota</taxon>
        <taxon>Gammaproteobacteria</taxon>
        <taxon>Chromatiales</taxon>
        <taxon>Ectothiorhodospiraceae</taxon>
        <taxon>Thioalbus</taxon>
    </lineage>
</organism>
<sequence>MSLGKKALSGALWNLFQRAGTALIEFLVTLILARYLSPGEFGLLAMMALFIAIANNVMDSGFTEALIRKSDVKSVDLDTVFYSNLVMGMVAYTILFFSAPIIAGFYQEEKLLNLIRVTGLVVLINASRMVHVAILSRKLNFKRQLQATIPAVIISGVVAVTLAQAGVGAWSLVVQMLVTAFVSSGIYWRLSIWRPGFRFRRSTFRELFGFGSRLFGANLNNIVFENIYVLVIARIFSATVAGHYFLADKIKNMLLQLLVGTMQTVMYPAFASIQNETEKLKSGFRQIVKVTTFILFPLLLFVAALAKPLFSFLLPEDWSSAAPYLQLLCFTGLLYPLHAINLNVLKVKGRSELILYLDIIKKLFMIFVLFLSYRFGVIGILIGQFVGSVISYVPNSYYSSRLIGYSIKEQLADIYPSLLLSAAIAGAVFVLVELLPLTSELQLTILGLASVAAYLGLAVMFNMSSMQIAVSIFGIMRIQK</sequence>
<evidence type="ECO:0000256" key="2">
    <source>
        <dbReference type="ARBA" id="ARBA00007430"/>
    </source>
</evidence>
<dbReference type="RefSeq" id="WP_114278293.1">
    <property type="nucleotide sequence ID" value="NZ_QPJY01000001.1"/>
</dbReference>
<dbReference type="OrthoDB" id="8538786at2"/>
<feature type="transmembrane region" description="Helical" evidence="7">
    <location>
        <begin position="452"/>
        <end position="476"/>
    </location>
</feature>
<evidence type="ECO:0000256" key="1">
    <source>
        <dbReference type="ARBA" id="ARBA00004651"/>
    </source>
</evidence>
<dbReference type="GO" id="GO:0005886">
    <property type="term" value="C:plasma membrane"/>
    <property type="evidence" value="ECO:0007669"/>
    <property type="project" value="UniProtKB-SubCell"/>
</dbReference>
<name>A0A369CLZ3_9GAMM</name>
<dbReference type="PANTHER" id="PTHR30250">
    <property type="entry name" value="PST FAMILY PREDICTED COLANIC ACID TRANSPORTER"/>
    <property type="match status" value="1"/>
</dbReference>
<keyword evidence="5 7" id="KW-1133">Transmembrane helix</keyword>
<keyword evidence="4 7" id="KW-0812">Transmembrane</keyword>
<comment type="similarity">
    <text evidence="2">Belongs to the polysaccharide synthase family.</text>
</comment>
<evidence type="ECO:0000256" key="6">
    <source>
        <dbReference type="ARBA" id="ARBA00023136"/>
    </source>
</evidence>
<reference evidence="8 9" key="1">
    <citation type="submission" date="2018-07" db="EMBL/GenBank/DDBJ databases">
        <title>Genomic Encyclopedia of Type Strains, Phase IV (KMG-IV): sequencing the most valuable type-strain genomes for metagenomic binning, comparative biology and taxonomic classification.</title>
        <authorList>
            <person name="Goeker M."/>
        </authorList>
    </citation>
    <scope>NUCLEOTIDE SEQUENCE [LARGE SCALE GENOMIC DNA]</scope>
    <source>
        <strain evidence="8 9">DSM 26407</strain>
    </source>
</reference>
<proteinExistence type="inferred from homology"/>
<feature type="transmembrane region" description="Helical" evidence="7">
    <location>
        <begin position="227"/>
        <end position="247"/>
    </location>
</feature>
<comment type="caution">
    <text evidence="8">The sequence shown here is derived from an EMBL/GenBank/DDBJ whole genome shotgun (WGS) entry which is preliminary data.</text>
</comment>
<dbReference type="AlphaFoldDB" id="A0A369CLZ3"/>
<feature type="transmembrane region" description="Helical" evidence="7">
    <location>
        <begin position="41"/>
        <end position="58"/>
    </location>
</feature>
<evidence type="ECO:0000313" key="8">
    <source>
        <dbReference type="EMBL" id="RCX33457.1"/>
    </source>
</evidence>
<feature type="transmembrane region" description="Helical" evidence="7">
    <location>
        <begin position="253"/>
        <end position="273"/>
    </location>
</feature>
<feature type="transmembrane region" description="Helical" evidence="7">
    <location>
        <begin position="12"/>
        <end position="35"/>
    </location>
</feature>
<keyword evidence="6 7" id="KW-0472">Membrane</keyword>
<keyword evidence="9" id="KW-1185">Reference proteome</keyword>
<comment type="subcellular location">
    <subcellularLocation>
        <location evidence="1">Cell membrane</location>
        <topology evidence="1">Multi-pass membrane protein</topology>
    </subcellularLocation>
</comment>
<dbReference type="EMBL" id="QPJY01000001">
    <property type="protein sequence ID" value="RCX33457.1"/>
    <property type="molecule type" value="Genomic_DNA"/>
</dbReference>
<feature type="transmembrane region" description="Helical" evidence="7">
    <location>
        <begin position="172"/>
        <end position="190"/>
    </location>
</feature>
<dbReference type="InterPro" id="IPR050833">
    <property type="entry name" value="Poly_Biosynth_Transport"/>
</dbReference>
<dbReference type="CDD" id="cd13127">
    <property type="entry name" value="MATE_tuaB_like"/>
    <property type="match status" value="1"/>
</dbReference>
<evidence type="ECO:0000256" key="7">
    <source>
        <dbReference type="SAM" id="Phobius"/>
    </source>
</evidence>
<dbReference type="Proteomes" id="UP000252707">
    <property type="component" value="Unassembled WGS sequence"/>
</dbReference>
<keyword evidence="3" id="KW-1003">Cell membrane</keyword>
<feature type="transmembrane region" description="Helical" evidence="7">
    <location>
        <begin position="114"/>
        <end position="135"/>
    </location>
</feature>
<evidence type="ECO:0000256" key="3">
    <source>
        <dbReference type="ARBA" id="ARBA00022475"/>
    </source>
</evidence>
<feature type="transmembrane region" description="Helical" evidence="7">
    <location>
        <begin position="377"/>
        <end position="393"/>
    </location>
</feature>
<dbReference type="PANTHER" id="PTHR30250:SF10">
    <property type="entry name" value="LIPOPOLYSACCHARIDE BIOSYNTHESIS PROTEIN WZXC"/>
    <property type="match status" value="1"/>
</dbReference>
<feature type="transmembrane region" description="Helical" evidence="7">
    <location>
        <begin position="147"/>
        <end position="166"/>
    </location>
</feature>
<feature type="transmembrane region" description="Helical" evidence="7">
    <location>
        <begin position="293"/>
        <end position="315"/>
    </location>
</feature>
<feature type="transmembrane region" description="Helical" evidence="7">
    <location>
        <begin position="414"/>
        <end position="432"/>
    </location>
</feature>
<evidence type="ECO:0000256" key="4">
    <source>
        <dbReference type="ARBA" id="ARBA00022692"/>
    </source>
</evidence>
<accession>A0A369CLZ3</accession>